<dbReference type="NCBIfam" id="NF008758">
    <property type="entry name" value="PRK11789.1"/>
    <property type="match status" value="1"/>
</dbReference>
<dbReference type="Gene3D" id="3.40.80.10">
    <property type="entry name" value="Peptidoglycan recognition protein-like"/>
    <property type="match status" value="1"/>
</dbReference>
<protein>
    <recommendedName>
        <fullName evidence="11">1,6-anhydro-N-acetylmuramyl-L-alanine amidase AmpD</fullName>
        <ecNumber evidence="5">3.5.1.28</ecNumber>
    </recommendedName>
    <alternativeName>
        <fullName evidence="12">N-acetylmuramoyl-L-alanine amidase</fullName>
    </alternativeName>
</protein>
<feature type="region of interest" description="Disordered" evidence="13">
    <location>
        <begin position="1"/>
        <end position="23"/>
    </location>
</feature>
<dbReference type="SUPFAM" id="SSF55846">
    <property type="entry name" value="N-acetylmuramoyl-L-alanine amidase-like"/>
    <property type="match status" value="1"/>
</dbReference>
<accession>A0A3N2DZZ0</accession>
<dbReference type="Pfam" id="PF01510">
    <property type="entry name" value="Amidase_2"/>
    <property type="match status" value="1"/>
</dbReference>
<keyword evidence="8" id="KW-0378">Hydrolase</keyword>
<keyword evidence="6" id="KW-0963">Cytoplasm</keyword>
<dbReference type="RefSeq" id="WP_123711264.1">
    <property type="nucleotide sequence ID" value="NZ_RKHR01000003.1"/>
</dbReference>
<keyword evidence="16" id="KW-1185">Reference proteome</keyword>
<dbReference type="PANTHER" id="PTHR30417:SF4">
    <property type="entry name" value="1,6-ANHYDRO-N-ACETYLMURAMYL-L-ALANINE AMIDASE AMPD"/>
    <property type="match status" value="1"/>
</dbReference>
<evidence type="ECO:0000256" key="12">
    <source>
        <dbReference type="ARBA" id="ARBA00042615"/>
    </source>
</evidence>
<dbReference type="EC" id="3.5.1.28" evidence="5"/>
<dbReference type="GO" id="GO:0008745">
    <property type="term" value="F:N-acetylmuramoyl-L-alanine amidase activity"/>
    <property type="evidence" value="ECO:0007669"/>
    <property type="project" value="UniProtKB-EC"/>
</dbReference>
<evidence type="ECO:0000256" key="6">
    <source>
        <dbReference type="ARBA" id="ARBA00022490"/>
    </source>
</evidence>
<sequence>MTIIDGVLTSATPCPSDNHNERPEGTEVSLLVIHNISLPAGCFGTGHIHRLFQNKLDCTADESFEELQGLEVAAHLLIERDGTVTQFVNFNQRAWHAGDSAFRGVEACNDYSIGIELEGCDDQPYELEQYNVLADIAAQLVLTYPAITPDRIAGHNDIAPGRKTDPGEAFDWSMFRRLLATRLIRAHLREHGSI</sequence>
<dbReference type="GO" id="GO:0005737">
    <property type="term" value="C:cytoplasm"/>
    <property type="evidence" value="ECO:0007669"/>
    <property type="project" value="UniProtKB-SubCell"/>
</dbReference>
<keyword evidence="10" id="KW-0961">Cell wall biogenesis/degradation</keyword>
<dbReference type="CDD" id="cd06583">
    <property type="entry name" value="PGRP"/>
    <property type="match status" value="1"/>
</dbReference>
<dbReference type="EMBL" id="RKHR01000003">
    <property type="protein sequence ID" value="ROS05347.1"/>
    <property type="molecule type" value="Genomic_DNA"/>
</dbReference>
<name>A0A3N2DZZ0_9GAMM</name>
<comment type="cofactor">
    <cofactor evidence="2">
        <name>Zn(2+)</name>
        <dbReference type="ChEBI" id="CHEBI:29105"/>
    </cofactor>
</comment>
<dbReference type="GO" id="GO:0009254">
    <property type="term" value="P:peptidoglycan turnover"/>
    <property type="evidence" value="ECO:0007669"/>
    <property type="project" value="TreeGrafter"/>
</dbReference>
<comment type="similarity">
    <text evidence="4">Belongs to the N-acetylmuramoyl-L-alanine amidase 2 family.</text>
</comment>
<dbReference type="InterPro" id="IPR002502">
    <property type="entry name" value="Amidase_domain"/>
</dbReference>
<dbReference type="Proteomes" id="UP000275394">
    <property type="component" value="Unassembled WGS sequence"/>
</dbReference>
<dbReference type="OrthoDB" id="9794842at2"/>
<dbReference type="SMART" id="SM00644">
    <property type="entry name" value="Ami_2"/>
    <property type="match status" value="1"/>
</dbReference>
<keyword evidence="7" id="KW-0479">Metal-binding</keyword>
<evidence type="ECO:0000256" key="9">
    <source>
        <dbReference type="ARBA" id="ARBA00022833"/>
    </source>
</evidence>
<evidence type="ECO:0000256" key="8">
    <source>
        <dbReference type="ARBA" id="ARBA00022801"/>
    </source>
</evidence>
<evidence type="ECO:0000256" key="2">
    <source>
        <dbReference type="ARBA" id="ARBA00001947"/>
    </source>
</evidence>
<comment type="subcellular location">
    <subcellularLocation>
        <location evidence="3">Cytoplasm</location>
    </subcellularLocation>
</comment>
<evidence type="ECO:0000256" key="7">
    <source>
        <dbReference type="ARBA" id="ARBA00022723"/>
    </source>
</evidence>
<comment type="catalytic activity">
    <reaction evidence="1">
        <text>Hydrolyzes the link between N-acetylmuramoyl residues and L-amino acid residues in certain cell-wall glycopeptides.</text>
        <dbReference type="EC" id="3.5.1.28"/>
    </reaction>
</comment>
<dbReference type="AlphaFoldDB" id="A0A3N2DZZ0"/>
<evidence type="ECO:0000256" key="13">
    <source>
        <dbReference type="SAM" id="MobiDB-lite"/>
    </source>
</evidence>
<evidence type="ECO:0000256" key="11">
    <source>
        <dbReference type="ARBA" id="ARBA00039257"/>
    </source>
</evidence>
<evidence type="ECO:0000256" key="3">
    <source>
        <dbReference type="ARBA" id="ARBA00004496"/>
    </source>
</evidence>
<comment type="caution">
    <text evidence="15">The sequence shown here is derived from an EMBL/GenBank/DDBJ whole genome shotgun (WGS) entry which is preliminary data.</text>
</comment>
<dbReference type="PANTHER" id="PTHR30417">
    <property type="entry name" value="N-ACETYLMURAMOYL-L-ALANINE AMIDASE AMID"/>
    <property type="match status" value="1"/>
</dbReference>
<dbReference type="GO" id="GO:0046872">
    <property type="term" value="F:metal ion binding"/>
    <property type="evidence" value="ECO:0007669"/>
    <property type="project" value="UniProtKB-KW"/>
</dbReference>
<dbReference type="GO" id="GO:0009253">
    <property type="term" value="P:peptidoglycan catabolic process"/>
    <property type="evidence" value="ECO:0007669"/>
    <property type="project" value="InterPro"/>
</dbReference>
<proteinExistence type="inferred from homology"/>
<keyword evidence="9" id="KW-0862">Zinc</keyword>
<dbReference type="InterPro" id="IPR051206">
    <property type="entry name" value="NAMLAA_amidase_2"/>
</dbReference>
<evidence type="ECO:0000256" key="5">
    <source>
        <dbReference type="ARBA" id="ARBA00011901"/>
    </source>
</evidence>
<evidence type="ECO:0000256" key="10">
    <source>
        <dbReference type="ARBA" id="ARBA00023316"/>
    </source>
</evidence>
<evidence type="ECO:0000313" key="15">
    <source>
        <dbReference type="EMBL" id="ROS05347.1"/>
    </source>
</evidence>
<reference evidence="15 16" key="1">
    <citation type="submission" date="2018-11" db="EMBL/GenBank/DDBJ databases">
        <title>Genomic Encyclopedia of Type Strains, Phase IV (KMG-IV): sequencing the most valuable type-strain genomes for metagenomic binning, comparative biology and taxonomic classification.</title>
        <authorList>
            <person name="Goeker M."/>
        </authorList>
    </citation>
    <scope>NUCLEOTIDE SEQUENCE [LARGE SCALE GENOMIC DNA]</scope>
    <source>
        <strain evidence="15 16">DSM 100316</strain>
    </source>
</reference>
<gene>
    <name evidence="15" type="ORF">EDC56_0877</name>
</gene>
<organism evidence="15 16">
    <name type="scientific">Sinobacterium caligoides</name>
    <dbReference type="NCBI Taxonomy" id="933926"/>
    <lineage>
        <taxon>Bacteria</taxon>
        <taxon>Pseudomonadati</taxon>
        <taxon>Pseudomonadota</taxon>
        <taxon>Gammaproteobacteria</taxon>
        <taxon>Cellvibrionales</taxon>
        <taxon>Spongiibacteraceae</taxon>
        <taxon>Sinobacterium</taxon>
    </lineage>
</organism>
<evidence type="ECO:0000259" key="14">
    <source>
        <dbReference type="SMART" id="SM00644"/>
    </source>
</evidence>
<evidence type="ECO:0000256" key="1">
    <source>
        <dbReference type="ARBA" id="ARBA00001561"/>
    </source>
</evidence>
<evidence type="ECO:0000256" key="4">
    <source>
        <dbReference type="ARBA" id="ARBA00007553"/>
    </source>
</evidence>
<evidence type="ECO:0000313" key="16">
    <source>
        <dbReference type="Proteomes" id="UP000275394"/>
    </source>
</evidence>
<dbReference type="InterPro" id="IPR036505">
    <property type="entry name" value="Amidase/PGRP_sf"/>
</dbReference>
<feature type="domain" description="N-acetylmuramoyl-L-alanine amidase" evidence="14">
    <location>
        <begin position="16"/>
        <end position="167"/>
    </location>
</feature>
<dbReference type="GO" id="GO:0071555">
    <property type="term" value="P:cell wall organization"/>
    <property type="evidence" value="ECO:0007669"/>
    <property type="project" value="UniProtKB-KW"/>
</dbReference>